<comment type="caution">
    <text evidence="1">The sequence shown here is derived from an EMBL/GenBank/DDBJ whole genome shotgun (WGS) entry which is preliminary data.</text>
</comment>
<name>A0ABQ4ZKE6_9ASTR</name>
<proteinExistence type="predicted"/>
<organism evidence="1 2">
    <name type="scientific">Tanacetum coccineum</name>
    <dbReference type="NCBI Taxonomy" id="301880"/>
    <lineage>
        <taxon>Eukaryota</taxon>
        <taxon>Viridiplantae</taxon>
        <taxon>Streptophyta</taxon>
        <taxon>Embryophyta</taxon>
        <taxon>Tracheophyta</taxon>
        <taxon>Spermatophyta</taxon>
        <taxon>Magnoliopsida</taxon>
        <taxon>eudicotyledons</taxon>
        <taxon>Gunneridae</taxon>
        <taxon>Pentapetalae</taxon>
        <taxon>asterids</taxon>
        <taxon>campanulids</taxon>
        <taxon>Asterales</taxon>
        <taxon>Asteraceae</taxon>
        <taxon>Asteroideae</taxon>
        <taxon>Anthemideae</taxon>
        <taxon>Anthemidinae</taxon>
        <taxon>Tanacetum</taxon>
    </lineage>
</organism>
<dbReference type="Proteomes" id="UP001151760">
    <property type="component" value="Unassembled WGS sequence"/>
</dbReference>
<dbReference type="EMBL" id="BQNB010011354">
    <property type="protein sequence ID" value="GJS89485.1"/>
    <property type="molecule type" value="Genomic_DNA"/>
</dbReference>
<keyword evidence="2" id="KW-1185">Reference proteome</keyword>
<reference evidence="1" key="1">
    <citation type="journal article" date="2022" name="Int. J. Mol. Sci.">
        <title>Draft Genome of Tanacetum Coccineum: Genomic Comparison of Closely Related Tanacetum-Family Plants.</title>
        <authorList>
            <person name="Yamashiro T."/>
            <person name="Shiraishi A."/>
            <person name="Nakayama K."/>
            <person name="Satake H."/>
        </authorList>
    </citation>
    <scope>NUCLEOTIDE SEQUENCE</scope>
</reference>
<reference evidence="1" key="2">
    <citation type="submission" date="2022-01" db="EMBL/GenBank/DDBJ databases">
        <authorList>
            <person name="Yamashiro T."/>
            <person name="Shiraishi A."/>
            <person name="Satake H."/>
            <person name="Nakayama K."/>
        </authorList>
    </citation>
    <scope>NUCLEOTIDE SEQUENCE</scope>
</reference>
<gene>
    <name evidence="1" type="ORF">Tco_0772121</name>
</gene>
<accession>A0ABQ4ZKE6</accession>
<sequence length="233" mass="26066">MDFHELELTGDLLSIALTCVGELVDRIVVRVNISLKSIIAPDVATSLDLIKSEKGDVNISPCSLVIDTISFDEVNSATQRCEGQRIRKFRSRKHRFRAAQRDVAVSFSDNACSVQVASVSSEQNITGLEDFFGSSLRKRNSEIDVGKLGGEIVSCVEVVIVLKEFDGEGGCSRRRLEERNGENRIFVLRCLVGNIVSSCERVEIWDLVVVFENLRNLSRRKLGDERMRKMIGE</sequence>
<evidence type="ECO:0000313" key="2">
    <source>
        <dbReference type="Proteomes" id="UP001151760"/>
    </source>
</evidence>
<protein>
    <submittedName>
        <fullName evidence="1">Uncharacterized protein</fullName>
    </submittedName>
</protein>
<evidence type="ECO:0000313" key="1">
    <source>
        <dbReference type="EMBL" id="GJS89485.1"/>
    </source>
</evidence>